<proteinExistence type="inferred from homology"/>
<dbReference type="PANTHER" id="PTHR35561:SF1">
    <property type="entry name" value="RNA 2',3'-CYCLIC PHOSPHODIESTERASE"/>
    <property type="match status" value="1"/>
</dbReference>
<dbReference type="EMBL" id="JAUKPO010000013">
    <property type="protein sequence ID" value="MDO1448624.1"/>
    <property type="molecule type" value="Genomic_DNA"/>
</dbReference>
<reference evidence="4" key="1">
    <citation type="submission" date="2023-07" db="EMBL/GenBank/DDBJ databases">
        <title>The genome sequence of Rhodocytophaga aerolata KACC 12507.</title>
        <authorList>
            <person name="Zhang X."/>
        </authorList>
    </citation>
    <scope>NUCLEOTIDE SEQUENCE</scope>
    <source>
        <strain evidence="4">KACC 12507</strain>
    </source>
</reference>
<dbReference type="PANTHER" id="PTHR35561">
    <property type="entry name" value="RNA 2',3'-CYCLIC PHOSPHODIESTERASE"/>
    <property type="match status" value="1"/>
</dbReference>
<comment type="similarity">
    <text evidence="2">Belongs to the 2H phosphoesterase superfamily. ThpR family.</text>
</comment>
<protein>
    <recommendedName>
        <fullName evidence="2">RNA 2',3'-cyclic phosphodiesterase</fullName>
        <shortName evidence="2">RNA 2',3'-CPDase</shortName>
        <ecNumber evidence="2">3.1.4.58</ecNumber>
    </recommendedName>
</protein>
<evidence type="ECO:0000313" key="5">
    <source>
        <dbReference type="Proteomes" id="UP001168528"/>
    </source>
</evidence>
<dbReference type="HAMAP" id="MF_01940">
    <property type="entry name" value="RNA_CPDase"/>
    <property type="match status" value="1"/>
</dbReference>
<feature type="domain" description="Phosphoesterase HXTX" evidence="3">
    <location>
        <begin position="16"/>
        <end position="82"/>
    </location>
</feature>
<feature type="short sequence motif" description="HXTX 2" evidence="2">
    <location>
        <begin position="122"/>
        <end position="125"/>
    </location>
</feature>
<gene>
    <name evidence="4" type="primary">thpR</name>
    <name evidence="4" type="ORF">Q0590_20270</name>
</gene>
<feature type="active site" description="Proton donor" evidence="2">
    <location>
        <position position="41"/>
    </location>
</feature>
<sequence length="178" mass="20193">MAFKRLFVALSIKERLKHSLEACRATLPIFGLAWVREENLHITVLFLGNIAEADIPAIQEKLQTLSNLKPFQLQCTHLVPVSKRGRLTMLWAGFAESQEFVRFATQLASLLNHPPDHSPLPHVTLARVRKGQKVKLHENQLPVFASHSWVVRSFGLWVSELNPAGAKYTILQEWELNG</sequence>
<dbReference type="Pfam" id="PF02834">
    <property type="entry name" value="LigT_PEase"/>
    <property type="match status" value="2"/>
</dbReference>
<name>A0ABT8R9H8_9BACT</name>
<comment type="catalytic activity">
    <reaction evidence="2">
        <text>a 3'-end 2',3'-cyclophospho-ribonucleotide-RNA + H2O = a 3'-end 2'-phospho-ribonucleotide-RNA + H(+)</text>
        <dbReference type="Rhea" id="RHEA:11828"/>
        <dbReference type="Rhea" id="RHEA-COMP:10464"/>
        <dbReference type="Rhea" id="RHEA-COMP:17353"/>
        <dbReference type="ChEBI" id="CHEBI:15377"/>
        <dbReference type="ChEBI" id="CHEBI:15378"/>
        <dbReference type="ChEBI" id="CHEBI:83064"/>
        <dbReference type="ChEBI" id="CHEBI:173113"/>
        <dbReference type="EC" id="3.1.4.58"/>
    </reaction>
</comment>
<dbReference type="NCBIfam" id="TIGR02258">
    <property type="entry name" value="2_5_ligase"/>
    <property type="match status" value="1"/>
</dbReference>
<evidence type="ECO:0000256" key="2">
    <source>
        <dbReference type="HAMAP-Rule" id="MF_01940"/>
    </source>
</evidence>
<dbReference type="SUPFAM" id="SSF55144">
    <property type="entry name" value="LigT-like"/>
    <property type="match status" value="1"/>
</dbReference>
<feature type="active site" description="Proton acceptor" evidence="2">
    <location>
        <position position="122"/>
    </location>
</feature>
<dbReference type="InterPro" id="IPR004175">
    <property type="entry name" value="RNA_CPDase"/>
</dbReference>
<organism evidence="4 5">
    <name type="scientific">Rhodocytophaga aerolata</name>
    <dbReference type="NCBI Taxonomy" id="455078"/>
    <lineage>
        <taxon>Bacteria</taxon>
        <taxon>Pseudomonadati</taxon>
        <taxon>Bacteroidota</taxon>
        <taxon>Cytophagia</taxon>
        <taxon>Cytophagales</taxon>
        <taxon>Rhodocytophagaceae</taxon>
        <taxon>Rhodocytophaga</taxon>
    </lineage>
</organism>
<evidence type="ECO:0000259" key="3">
    <source>
        <dbReference type="Pfam" id="PF02834"/>
    </source>
</evidence>
<feature type="domain" description="Phosphoesterase HXTX" evidence="3">
    <location>
        <begin position="99"/>
        <end position="167"/>
    </location>
</feature>
<comment type="function">
    <text evidence="2">Hydrolyzes RNA 2',3'-cyclic phosphodiester to an RNA 2'-phosphomonoester.</text>
</comment>
<dbReference type="InterPro" id="IPR014051">
    <property type="entry name" value="Phosphoesterase_HXTX"/>
</dbReference>
<keyword evidence="1 2" id="KW-0378">Hydrolase</keyword>
<dbReference type="Gene3D" id="3.90.1140.10">
    <property type="entry name" value="Cyclic phosphodiesterase"/>
    <property type="match status" value="1"/>
</dbReference>
<evidence type="ECO:0000313" key="4">
    <source>
        <dbReference type="EMBL" id="MDO1448624.1"/>
    </source>
</evidence>
<dbReference type="Proteomes" id="UP001168528">
    <property type="component" value="Unassembled WGS sequence"/>
</dbReference>
<evidence type="ECO:0000256" key="1">
    <source>
        <dbReference type="ARBA" id="ARBA00022801"/>
    </source>
</evidence>
<dbReference type="InterPro" id="IPR009097">
    <property type="entry name" value="Cyclic_Pdiesterase"/>
</dbReference>
<dbReference type="EC" id="3.1.4.58" evidence="2"/>
<feature type="short sequence motif" description="HXTX 1" evidence="2">
    <location>
        <begin position="41"/>
        <end position="44"/>
    </location>
</feature>
<dbReference type="RefSeq" id="WP_302039426.1">
    <property type="nucleotide sequence ID" value="NZ_JAUKPO010000013.1"/>
</dbReference>
<keyword evidence="5" id="KW-1185">Reference proteome</keyword>
<comment type="caution">
    <text evidence="4">The sequence shown here is derived from an EMBL/GenBank/DDBJ whole genome shotgun (WGS) entry which is preliminary data.</text>
</comment>
<accession>A0ABT8R9H8</accession>